<dbReference type="AlphaFoldDB" id="A0A6M3XBM8"/>
<gene>
    <name evidence="1" type="ORF">TM448B00361_0013</name>
</gene>
<name>A0A6M3XBM8_9ZZZZ</name>
<organism evidence="1">
    <name type="scientific">viral metagenome</name>
    <dbReference type="NCBI Taxonomy" id="1070528"/>
    <lineage>
        <taxon>unclassified sequences</taxon>
        <taxon>metagenomes</taxon>
        <taxon>organismal metagenomes</taxon>
    </lineage>
</organism>
<sequence length="114" mass="12304">MEAVRHIRALDRVDAKDGRGYDTAIRRICALEDAAAILQPRSRAGRFYLACVAYGCAEAVHSWIDDENAASRAMQARLKAEGVAVALAKASFVPELIDLTGYYFGSEIAAGIVT</sequence>
<reference evidence="1" key="1">
    <citation type="submission" date="2020-03" db="EMBL/GenBank/DDBJ databases">
        <title>The deep terrestrial virosphere.</title>
        <authorList>
            <person name="Holmfeldt K."/>
            <person name="Nilsson E."/>
            <person name="Simone D."/>
            <person name="Lopez-Fernandez M."/>
            <person name="Wu X."/>
            <person name="de Brujin I."/>
            <person name="Lundin D."/>
            <person name="Andersson A."/>
            <person name="Bertilsson S."/>
            <person name="Dopson M."/>
        </authorList>
    </citation>
    <scope>NUCLEOTIDE SEQUENCE</scope>
    <source>
        <strain evidence="1">TM448B00361</strain>
    </source>
</reference>
<protein>
    <submittedName>
        <fullName evidence="1">Uncharacterized protein</fullName>
    </submittedName>
</protein>
<accession>A0A6M3XBM8</accession>
<evidence type="ECO:0000313" key="1">
    <source>
        <dbReference type="EMBL" id="QJH95224.1"/>
    </source>
</evidence>
<proteinExistence type="predicted"/>
<dbReference type="EMBL" id="MT144615">
    <property type="protein sequence ID" value="QJH95224.1"/>
    <property type="molecule type" value="Genomic_DNA"/>
</dbReference>